<dbReference type="PRINTS" id="PR00105">
    <property type="entry name" value="C5METTRFRASE"/>
</dbReference>
<dbReference type="GeneID" id="31930006"/>
<accession>A0AB72ULD1</accession>
<dbReference type="PANTHER" id="PTHR46098:SF1">
    <property type="entry name" value="TRNA (CYTOSINE(38)-C(5))-METHYLTRANSFERASE"/>
    <property type="match status" value="1"/>
</dbReference>
<keyword evidence="3 7" id="KW-0808">Transferase</keyword>
<evidence type="ECO:0000256" key="3">
    <source>
        <dbReference type="ARBA" id="ARBA00022679"/>
    </source>
</evidence>
<dbReference type="KEGG" id="txi:TH3_21848"/>
<dbReference type="SUPFAM" id="SSF53335">
    <property type="entry name" value="S-adenosyl-L-methionine-dependent methyltransferases"/>
    <property type="match status" value="1"/>
</dbReference>
<evidence type="ECO:0000256" key="7">
    <source>
        <dbReference type="PROSITE-ProRule" id="PRU01016"/>
    </source>
</evidence>
<comment type="similarity">
    <text evidence="7">Belongs to the class I-like SAM-binding methyltransferase superfamily. C5-methyltransferase family.</text>
</comment>
<dbReference type="Gene3D" id="3.90.120.10">
    <property type="entry name" value="DNA Methylase, subunit A, domain 2"/>
    <property type="match status" value="1"/>
</dbReference>
<evidence type="ECO:0000313" key="9">
    <source>
        <dbReference type="Proteomes" id="UP000007127"/>
    </source>
</evidence>
<evidence type="ECO:0000256" key="6">
    <source>
        <dbReference type="ARBA" id="ARBA00047422"/>
    </source>
</evidence>
<sequence length="301" mass="33945">MIITVNSFFSGAGLFDIGLIEGGLQINKAFELDQKACETYRANLGDHIEHCDVTQTTVEDNSQCHGMIFTYPCNRYSTIGDIHGVRTGDDLFAHALRFIAIGAPEFYVVENVVGMRVFPVVMEAMTRLKQYYVQVFCPVRSDMWLPQRRNRLIIIGTRRPFNVRAPEGFRRMRLSEVFEEGARVTVPGSVLARLNGKYRDLPIISDPANDDIAPAAVAHYAKDKSTRLIVDKSYPLGVRPYTVREYARLQGVPDWVQFPVSDTEAYRQIGNGVSVPVGIWVAKEMTRYMNQSSLNPSLPMN</sequence>
<organism evidence="8 9">
    <name type="scientific">Thalassospira xiamenensis M-5 = DSM 17429</name>
    <dbReference type="NCBI Taxonomy" id="1123366"/>
    <lineage>
        <taxon>Bacteria</taxon>
        <taxon>Pseudomonadati</taxon>
        <taxon>Pseudomonadota</taxon>
        <taxon>Alphaproteobacteria</taxon>
        <taxon>Rhodospirillales</taxon>
        <taxon>Thalassospiraceae</taxon>
        <taxon>Thalassospira</taxon>
    </lineage>
</organism>
<protein>
    <recommendedName>
        <fullName evidence="1">DNA (cytosine-5-)-methyltransferase</fullName>
        <ecNumber evidence="1">2.1.1.37</ecNumber>
    </recommendedName>
</protein>
<comment type="catalytic activity">
    <reaction evidence="6">
        <text>a 2'-deoxycytidine in DNA + S-adenosyl-L-methionine = a 5-methyl-2'-deoxycytidine in DNA + S-adenosyl-L-homocysteine + H(+)</text>
        <dbReference type="Rhea" id="RHEA:13681"/>
        <dbReference type="Rhea" id="RHEA-COMP:11369"/>
        <dbReference type="Rhea" id="RHEA-COMP:11370"/>
        <dbReference type="ChEBI" id="CHEBI:15378"/>
        <dbReference type="ChEBI" id="CHEBI:57856"/>
        <dbReference type="ChEBI" id="CHEBI:59789"/>
        <dbReference type="ChEBI" id="CHEBI:85452"/>
        <dbReference type="ChEBI" id="CHEBI:85454"/>
        <dbReference type="EC" id="2.1.1.37"/>
    </reaction>
</comment>
<dbReference type="GO" id="GO:0032259">
    <property type="term" value="P:methylation"/>
    <property type="evidence" value="ECO:0007669"/>
    <property type="project" value="UniProtKB-KW"/>
</dbReference>
<keyword evidence="5" id="KW-0680">Restriction system</keyword>
<evidence type="ECO:0000256" key="4">
    <source>
        <dbReference type="ARBA" id="ARBA00022691"/>
    </source>
</evidence>
<geneLocation type="plasmid" evidence="9"/>
<keyword evidence="4 7" id="KW-0949">S-adenosyl-L-methionine</keyword>
<dbReference type="AlphaFoldDB" id="A0AB72ULD1"/>
<dbReference type="RefSeq" id="WP_007091041.1">
    <property type="nucleotide sequence ID" value="NZ_CP004389.1"/>
</dbReference>
<dbReference type="Proteomes" id="UP000007127">
    <property type="component" value="Plasmid"/>
</dbReference>
<evidence type="ECO:0000313" key="8">
    <source>
        <dbReference type="EMBL" id="AJD54442.1"/>
    </source>
</evidence>
<dbReference type="PROSITE" id="PS51679">
    <property type="entry name" value="SAM_MT_C5"/>
    <property type="match status" value="1"/>
</dbReference>
<dbReference type="Pfam" id="PF00145">
    <property type="entry name" value="DNA_methylase"/>
    <property type="match status" value="2"/>
</dbReference>
<keyword evidence="2 7" id="KW-0489">Methyltransferase</keyword>
<dbReference type="Gene3D" id="3.40.50.150">
    <property type="entry name" value="Vaccinia Virus protein VP39"/>
    <property type="match status" value="1"/>
</dbReference>
<reference evidence="8 9" key="1">
    <citation type="journal article" date="2012" name="J. Bacteriol.">
        <title>Genome sequence of Thalassospira xiamenensis type strain M-5.</title>
        <authorList>
            <person name="Lai Q."/>
            <person name="Shao Z."/>
        </authorList>
    </citation>
    <scope>NUCLEOTIDE SEQUENCE [LARGE SCALE GENOMIC DNA]</scope>
    <source>
        <strain evidence="8 9">M-5</strain>
    </source>
</reference>
<dbReference type="EC" id="2.1.1.37" evidence="1"/>
<dbReference type="PANTHER" id="PTHR46098">
    <property type="entry name" value="TRNA (CYTOSINE(38)-C(5))-METHYLTRANSFERASE"/>
    <property type="match status" value="1"/>
</dbReference>
<dbReference type="EMBL" id="CP004389">
    <property type="protein sequence ID" value="AJD54442.1"/>
    <property type="molecule type" value="Genomic_DNA"/>
</dbReference>
<keyword evidence="8" id="KW-0614">Plasmid</keyword>
<name>A0AB72ULD1_9PROT</name>
<dbReference type="GO" id="GO:0009307">
    <property type="term" value="P:DNA restriction-modification system"/>
    <property type="evidence" value="ECO:0007669"/>
    <property type="project" value="UniProtKB-KW"/>
</dbReference>
<gene>
    <name evidence="8" type="ORF">TH3_21848</name>
</gene>
<dbReference type="InterPro" id="IPR001525">
    <property type="entry name" value="C5_MeTfrase"/>
</dbReference>
<dbReference type="InterPro" id="IPR050750">
    <property type="entry name" value="C5-MTase"/>
</dbReference>
<dbReference type="GO" id="GO:0003886">
    <property type="term" value="F:DNA (cytosine-5-)-methyltransferase activity"/>
    <property type="evidence" value="ECO:0007669"/>
    <property type="project" value="UniProtKB-EC"/>
</dbReference>
<evidence type="ECO:0000256" key="5">
    <source>
        <dbReference type="ARBA" id="ARBA00022747"/>
    </source>
</evidence>
<feature type="active site" evidence="7">
    <location>
        <position position="73"/>
    </location>
</feature>
<evidence type="ECO:0000256" key="1">
    <source>
        <dbReference type="ARBA" id="ARBA00011975"/>
    </source>
</evidence>
<dbReference type="InterPro" id="IPR029063">
    <property type="entry name" value="SAM-dependent_MTases_sf"/>
</dbReference>
<evidence type="ECO:0000256" key="2">
    <source>
        <dbReference type="ARBA" id="ARBA00022603"/>
    </source>
</evidence>
<proteinExistence type="inferred from homology"/>